<evidence type="ECO:0000313" key="3">
    <source>
        <dbReference type="Proteomes" id="UP000236527"/>
    </source>
</evidence>
<sequence length="49" mass="5287">MVCYEDDAAISLGSLVLSLVGAILTTSILIALTWCGYCILDLIRAWLGR</sequence>
<comment type="caution">
    <text evidence="2">The sequence shown here is derived from an EMBL/GenBank/DDBJ whole genome shotgun (WGS) entry which is preliminary data.</text>
</comment>
<proteinExistence type="predicted"/>
<evidence type="ECO:0000313" key="2">
    <source>
        <dbReference type="EMBL" id="GBE90293.1"/>
    </source>
</evidence>
<keyword evidence="3" id="KW-1185">Reference proteome</keyword>
<dbReference type="AlphaFoldDB" id="A0A2H6LAT1"/>
<dbReference type="Proteomes" id="UP000236527">
    <property type="component" value="Unassembled WGS sequence"/>
</dbReference>
<evidence type="ECO:0000256" key="1">
    <source>
        <dbReference type="SAM" id="Phobius"/>
    </source>
</evidence>
<organism evidence="2 3">
    <name type="scientific">Nostoc cycadae WK-1</name>
    <dbReference type="NCBI Taxonomy" id="1861711"/>
    <lineage>
        <taxon>Bacteria</taxon>
        <taxon>Bacillati</taxon>
        <taxon>Cyanobacteriota</taxon>
        <taxon>Cyanophyceae</taxon>
        <taxon>Nostocales</taxon>
        <taxon>Nostocaceae</taxon>
        <taxon>Nostoc</taxon>
    </lineage>
</organism>
<dbReference type="EMBL" id="BDGE01000001">
    <property type="protein sequence ID" value="GBE90293.1"/>
    <property type="molecule type" value="Genomic_DNA"/>
</dbReference>
<keyword evidence="1" id="KW-1133">Transmembrane helix</keyword>
<protein>
    <submittedName>
        <fullName evidence="2">Exopolysaccharide synthesis ExoD</fullName>
    </submittedName>
</protein>
<reference evidence="3" key="1">
    <citation type="journal article" date="2018" name="Genome Announc.">
        <title>Draft Genome Sequence of the Nitrogen-Fixing and Hormogonia-Inducing Cyanobacterium Nostoc cycadae Strain WK-1, Isolated from the Coralloid Roots of Cycas revoluta.</title>
        <authorList>
            <person name="Kanesaki Y."/>
            <person name="Hirose M."/>
            <person name="Hirose Y."/>
            <person name="Fujisawa T."/>
            <person name="Nakamura Y."/>
            <person name="Watanabe S."/>
            <person name="Matsunaga S."/>
            <person name="Uchida H."/>
            <person name="Murakami A."/>
        </authorList>
    </citation>
    <scope>NUCLEOTIDE SEQUENCE [LARGE SCALE GENOMIC DNA]</scope>
    <source>
        <strain evidence="3">WK-1</strain>
    </source>
</reference>
<gene>
    <name evidence="2" type="ORF">NCWK1_0008</name>
</gene>
<feature type="transmembrane region" description="Helical" evidence="1">
    <location>
        <begin position="15"/>
        <end position="40"/>
    </location>
</feature>
<keyword evidence="1" id="KW-0472">Membrane</keyword>
<keyword evidence="1" id="KW-0812">Transmembrane</keyword>
<name>A0A2H6LAT1_9NOSO</name>
<accession>A0A2H6LAT1</accession>